<sequence length="265" mass="29504">MQLYPVENQPSSLPVKKRAPRFKGLTFEYSPSPDGVDENLLVFFHGLGDTEKPFLKLGQSLKLPQTAVVSIKAPQPIPYFDEGTQWYPSFGPMGDLLTKDSPHRLPGLLKTREILKKFFIEELVGGCGYEAHKIILFGFSQGATVALDLAIHGGINVNCVVSVAGYLLEETEKTPSSAEFSQNTNVLIIQGDKDETISPRTSQERTAHIQSRFGKSNTQTITVPNKGHAMPSGPREWQPIMSFFAQHLSRRQVELENMAELYEVK</sequence>
<comment type="caution">
    <text evidence="3">The sequence shown here is derived from an EMBL/GenBank/DDBJ whole genome shotgun (WGS) entry which is preliminary data.</text>
</comment>
<proteinExistence type="inferred from homology"/>
<dbReference type="Proteomes" id="UP000193498">
    <property type="component" value="Unassembled WGS sequence"/>
</dbReference>
<dbReference type="PANTHER" id="PTHR10655">
    <property type="entry name" value="LYSOPHOSPHOLIPASE-RELATED"/>
    <property type="match status" value="1"/>
</dbReference>
<evidence type="ECO:0000259" key="2">
    <source>
        <dbReference type="Pfam" id="PF02230"/>
    </source>
</evidence>
<dbReference type="AlphaFoldDB" id="A0A1Y1Z6X1"/>
<dbReference type="SUPFAM" id="SSF53474">
    <property type="entry name" value="alpha/beta-Hydrolases"/>
    <property type="match status" value="1"/>
</dbReference>
<organism evidence="3 4">
    <name type="scientific">Basidiobolus meristosporus CBS 931.73</name>
    <dbReference type="NCBI Taxonomy" id="1314790"/>
    <lineage>
        <taxon>Eukaryota</taxon>
        <taxon>Fungi</taxon>
        <taxon>Fungi incertae sedis</taxon>
        <taxon>Zoopagomycota</taxon>
        <taxon>Entomophthoromycotina</taxon>
        <taxon>Basidiobolomycetes</taxon>
        <taxon>Basidiobolales</taxon>
        <taxon>Basidiobolaceae</taxon>
        <taxon>Basidiobolus</taxon>
    </lineage>
</organism>
<dbReference type="STRING" id="1314790.A0A1Y1Z6X1"/>
<keyword evidence="3" id="KW-0378">Hydrolase</keyword>
<dbReference type="EMBL" id="MCFE01000021">
    <property type="protein sequence ID" value="ORY05874.1"/>
    <property type="molecule type" value="Genomic_DNA"/>
</dbReference>
<dbReference type="PANTHER" id="PTHR10655:SF67">
    <property type="entry name" value="PHOSPHOLIPASE_CARBOXYLESTERASE SUPERFAMILY (AFU_ORTHOLOGUE AFUA_5G09340)"/>
    <property type="match status" value="1"/>
</dbReference>
<dbReference type="GO" id="GO:0008474">
    <property type="term" value="F:palmitoyl-(protein) hydrolase activity"/>
    <property type="evidence" value="ECO:0007669"/>
    <property type="project" value="TreeGrafter"/>
</dbReference>
<evidence type="ECO:0000313" key="3">
    <source>
        <dbReference type="EMBL" id="ORY05874.1"/>
    </source>
</evidence>
<comment type="similarity">
    <text evidence="1">Belongs to the AB hydrolase superfamily. AB hydrolase 2 family.</text>
</comment>
<dbReference type="InterPro" id="IPR003140">
    <property type="entry name" value="PLipase/COase/thioEstase"/>
</dbReference>
<evidence type="ECO:0000256" key="1">
    <source>
        <dbReference type="ARBA" id="ARBA00006499"/>
    </source>
</evidence>
<reference evidence="3 4" key="1">
    <citation type="submission" date="2016-07" db="EMBL/GenBank/DDBJ databases">
        <title>Pervasive Adenine N6-methylation of Active Genes in Fungi.</title>
        <authorList>
            <consortium name="DOE Joint Genome Institute"/>
            <person name="Mondo S.J."/>
            <person name="Dannebaum R.O."/>
            <person name="Kuo R.C."/>
            <person name="Labutti K."/>
            <person name="Haridas S."/>
            <person name="Kuo A."/>
            <person name="Salamov A."/>
            <person name="Ahrendt S.R."/>
            <person name="Lipzen A."/>
            <person name="Sullivan W."/>
            <person name="Andreopoulos W.B."/>
            <person name="Clum A."/>
            <person name="Lindquist E."/>
            <person name="Daum C."/>
            <person name="Ramamoorthy G.K."/>
            <person name="Gryganskyi A."/>
            <person name="Culley D."/>
            <person name="Magnuson J.K."/>
            <person name="James T.Y."/>
            <person name="O'Malley M.A."/>
            <person name="Stajich J.E."/>
            <person name="Spatafora J.W."/>
            <person name="Visel A."/>
            <person name="Grigoriev I.V."/>
        </authorList>
    </citation>
    <scope>NUCLEOTIDE SEQUENCE [LARGE SCALE GENOMIC DNA]</scope>
    <source>
        <strain evidence="3 4">CBS 931.73</strain>
    </source>
</reference>
<dbReference type="Pfam" id="PF02230">
    <property type="entry name" value="Abhydrolase_2"/>
    <property type="match status" value="1"/>
</dbReference>
<dbReference type="InParanoid" id="A0A1Y1Z6X1"/>
<dbReference type="InterPro" id="IPR029058">
    <property type="entry name" value="AB_hydrolase_fold"/>
</dbReference>
<dbReference type="OrthoDB" id="5596973at2759"/>
<accession>A0A1Y1Z6X1</accession>
<feature type="domain" description="Phospholipase/carboxylesterase/thioesterase" evidence="2">
    <location>
        <begin position="33"/>
        <end position="244"/>
    </location>
</feature>
<keyword evidence="4" id="KW-1185">Reference proteome</keyword>
<gene>
    <name evidence="3" type="ORF">K493DRAFT_274742</name>
</gene>
<dbReference type="InterPro" id="IPR050565">
    <property type="entry name" value="LYPA1-2/EST-like"/>
</dbReference>
<name>A0A1Y1Z6X1_9FUNG</name>
<dbReference type="Gene3D" id="3.40.50.1820">
    <property type="entry name" value="alpha/beta hydrolase"/>
    <property type="match status" value="1"/>
</dbReference>
<dbReference type="GO" id="GO:0052689">
    <property type="term" value="F:carboxylic ester hydrolase activity"/>
    <property type="evidence" value="ECO:0007669"/>
    <property type="project" value="TreeGrafter"/>
</dbReference>
<dbReference type="GO" id="GO:0005737">
    <property type="term" value="C:cytoplasm"/>
    <property type="evidence" value="ECO:0007669"/>
    <property type="project" value="TreeGrafter"/>
</dbReference>
<protein>
    <submittedName>
        <fullName evidence="3">Alpha/beta-hydrolase</fullName>
    </submittedName>
</protein>
<evidence type="ECO:0000313" key="4">
    <source>
        <dbReference type="Proteomes" id="UP000193498"/>
    </source>
</evidence>